<keyword evidence="3" id="KW-1185">Reference proteome</keyword>
<evidence type="ECO:0000256" key="1">
    <source>
        <dbReference type="SAM" id="MobiDB-lite"/>
    </source>
</evidence>
<evidence type="ECO:0000313" key="3">
    <source>
        <dbReference type="Proteomes" id="UP000541154"/>
    </source>
</evidence>
<name>A0A8H6AAU1_PETAA</name>
<comment type="caution">
    <text evidence="2">The sequence shown here is derived from an EMBL/GenBank/DDBJ whole genome shotgun (WGS) entry which is preliminary data.</text>
</comment>
<proteinExistence type="predicted"/>
<accession>A0A8H6AAU1</accession>
<feature type="compositionally biased region" description="Polar residues" evidence="1">
    <location>
        <begin position="47"/>
        <end position="56"/>
    </location>
</feature>
<feature type="compositionally biased region" description="Polar residues" evidence="1">
    <location>
        <begin position="69"/>
        <end position="80"/>
    </location>
</feature>
<gene>
    <name evidence="2" type="ORF">ETB97_009583</name>
</gene>
<dbReference type="EMBL" id="SPNV01000047">
    <property type="protein sequence ID" value="KAF5863650.1"/>
    <property type="molecule type" value="Genomic_DNA"/>
</dbReference>
<evidence type="ECO:0000313" key="2">
    <source>
        <dbReference type="EMBL" id="KAF5863650.1"/>
    </source>
</evidence>
<dbReference type="Proteomes" id="UP000541154">
    <property type="component" value="Unassembled WGS sequence"/>
</dbReference>
<evidence type="ECO:0008006" key="4">
    <source>
        <dbReference type="Google" id="ProtNLM"/>
    </source>
</evidence>
<feature type="compositionally biased region" description="Basic residues" evidence="1">
    <location>
        <begin position="114"/>
        <end position="130"/>
    </location>
</feature>
<feature type="region of interest" description="Disordered" evidence="1">
    <location>
        <begin position="41"/>
        <end position="163"/>
    </location>
</feature>
<organism evidence="2 3">
    <name type="scientific">Petromyces alliaceus</name>
    <name type="common">Aspergillus alliaceus</name>
    <dbReference type="NCBI Taxonomy" id="209559"/>
    <lineage>
        <taxon>Eukaryota</taxon>
        <taxon>Fungi</taxon>
        <taxon>Dikarya</taxon>
        <taxon>Ascomycota</taxon>
        <taxon>Pezizomycotina</taxon>
        <taxon>Eurotiomycetes</taxon>
        <taxon>Eurotiomycetidae</taxon>
        <taxon>Eurotiales</taxon>
        <taxon>Aspergillaceae</taxon>
        <taxon>Aspergillus</taxon>
        <taxon>Aspergillus subgen. Circumdati</taxon>
    </lineage>
</organism>
<dbReference type="AlphaFoldDB" id="A0A8H6AAU1"/>
<feature type="compositionally biased region" description="Basic and acidic residues" evidence="1">
    <location>
        <begin position="148"/>
        <end position="162"/>
    </location>
</feature>
<protein>
    <recommendedName>
        <fullName evidence="4">Histone h1.3</fullName>
    </recommendedName>
</protein>
<reference evidence="2 3" key="1">
    <citation type="submission" date="2019-04" db="EMBL/GenBank/DDBJ databases">
        <title>Aspergillus burnettii sp. nov., novel species from soil in southeast Queensland.</title>
        <authorList>
            <person name="Gilchrist C.L.M."/>
            <person name="Pitt J.I."/>
            <person name="Lange L."/>
            <person name="Lacey H.J."/>
            <person name="Vuong D."/>
            <person name="Midgley D.J."/>
            <person name="Greenfield P."/>
            <person name="Bradbury M."/>
            <person name="Lacey E."/>
            <person name="Busk P.K."/>
            <person name="Pilgaard B."/>
            <person name="Chooi Y.H."/>
            <person name="Piggott A.M."/>
        </authorList>
    </citation>
    <scope>NUCLEOTIDE SEQUENCE [LARGE SCALE GENOMIC DNA]</scope>
    <source>
        <strain evidence="2 3">FRR 5400</strain>
    </source>
</reference>
<sequence>MSAKAKPEGLLGLSNTEQKILLLSILCTDETNKLDLEKLAQYGGYKNSASASTTYRNAKRKLSDYKPDQPTSAEASTANTPKRGRPSKKAIAADPPASTEPESAEAEEATPAPRAKRQRGTKKGIARKVNKNSDEDSVRTEPSSPETVIRKEEDVSIKEESPIKTGEIVVIKQEEGGKYECKSEDETPMTCEELDAELDAMDKASQEDIKAKVEDDA</sequence>